<feature type="transmembrane region" description="Helical" evidence="10">
    <location>
        <begin position="549"/>
        <end position="570"/>
    </location>
</feature>
<keyword evidence="4 10" id="KW-0812">Transmembrane</keyword>
<dbReference type="Pfam" id="PF02653">
    <property type="entry name" value="BPD_transp_2"/>
    <property type="match status" value="1"/>
</dbReference>
<sequence length="835" mass="88452">MDTQLHDVDTTVAVLSLTGISKSYSGVAALTDVSLEVLPGEVHALLGENGAGKSTLMNVASGTVQPDGGRIRVNGEEIDGLSPALAAKLGIAIVHQHPAVLPDMTILENLRVALPPSVFEGKGPIEEYATRLIRESGLTAHLGDRVETLSVAQKHLLEITKALALEPRLLVLDEPTAPLGQDSVDLLFARVRETVARGTAVVYITHRMAEVRQLADRVTVLRDGRLRGIARVDEVTDDELLTMIVGRQMESTFPPKYTATESDDINLVLSHLTGDGFVDVSAAVRRGEILGIAGVVGNGQSELLRALAGLDGFTGTVAVGGRGLSASQLLGKTAYMPSDRHSEGLMMTLTVRENAAISALKRFKRWALVSRRAEVETVGETLDSLAVKASSMDAVVSSLSGGNQQKVVMARALLSEPSIVIADEPTQGVDVGARLEIYRILREVSASGIPVVVASSDAKELEGLCDQVIVMSRGNAVGTLTGDDITETRIVQTAVTSTAHTANTQLATEKVARSTPLRRFIQGDYAPSALLVAVIAVLGAFIFSQNVRYLSDFNIFSVLMLVSALGFIALGQTISLLIGGIDLSVGPLAGFLVVVGSFFVNDGQPFGVMGLGILLMFVLAVATGLVNGSLIRFGKFTAIAATLTLYIALQGLSFLLRDSPGGYIAGSFTALITTRVGPVPLIFIVLVVFTVLLELALRKRRWGWRLRATGSNEEAARRIGVDIDRTVVFAYVATSVLAFLGAIVLMTQIGVGDPAQGVSYTLSSITAVVLGGTSLLGGRGTFVGSLFGSILLIQVLNATTFLGLSQMWQYIFQGVLILIAAVFYSVARRRRTVLV</sequence>
<dbReference type="RefSeq" id="WP_179546593.1">
    <property type="nucleotide sequence ID" value="NZ_BSEW01000001.1"/>
</dbReference>
<dbReference type="PROSITE" id="PS50893">
    <property type="entry name" value="ABC_TRANSPORTER_2"/>
    <property type="match status" value="2"/>
</dbReference>
<keyword evidence="13" id="KW-1185">Reference proteome</keyword>
<dbReference type="CDD" id="cd06579">
    <property type="entry name" value="TM_PBP1_transp_AraH_like"/>
    <property type="match status" value="1"/>
</dbReference>
<dbReference type="CDD" id="cd03215">
    <property type="entry name" value="ABC_Carb_Monos_II"/>
    <property type="match status" value="1"/>
</dbReference>
<evidence type="ECO:0000256" key="4">
    <source>
        <dbReference type="ARBA" id="ARBA00022692"/>
    </source>
</evidence>
<gene>
    <name evidence="12" type="ORF">BJ984_000385</name>
</gene>
<dbReference type="PANTHER" id="PTHR43790:SF9">
    <property type="entry name" value="GALACTOFURANOSE TRANSPORTER ATP-BINDING PROTEIN YTFR"/>
    <property type="match status" value="1"/>
</dbReference>
<reference evidence="12 13" key="1">
    <citation type="submission" date="2020-07" db="EMBL/GenBank/DDBJ databases">
        <title>Sequencing the genomes of 1000 actinobacteria strains.</title>
        <authorList>
            <person name="Klenk H.-P."/>
        </authorList>
    </citation>
    <scope>NUCLEOTIDE SEQUENCE [LARGE SCALE GENOMIC DNA]</scope>
    <source>
        <strain evidence="12 13">DSM 26474</strain>
    </source>
</reference>
<evidence type="ECO:0000256" key="1">
    <source>
        <dbReference type="ARBA" id="ARBA00004651"/>
    </source>
</evidence>
<evidence type="ECO:0000256" key="6">
    <source>
        <dbReference type="ARBA" id="ARBA00022741"/>
    </source>
</evidence>
<dbReference type="Pfam" id="PF00005">
    <property type="entry name" value="ABC_tran"/>
    <property type="match status" value="2"/>
</dbReference>
<evidence type="ECO:0000313" key="13">
    <source>
        <dbReference type="Proteomes" id="UP000549913"/>
    </source>
</evidence>
<dbReference type="InterPro" id="IPR017871">
    <property type="entry name" value="ABC_transporter-like_CS"/>
</dbReference>
<dbReference type="Gene3D" id="3.40.50.300">
    <property type="entry name" value="P-loop containing nucleotide triphosphate hydrolases"/>
    <property type="match status" value="2"/>
</dbReference>
<dbReference type="GO" id="GO:0016887">
    <property type="term" value="F:ATP hydrolysis activity"/>
    <property type="evidence" value="ECO:0007669"/>
    <property type="project" value="InterPro"/>
</dbReference>
<feature type="transmembrane region" description="Helical" evidence="10">
    <location>
        <begin position="783"/>
        <end position="804"/>
    </location>
</feature>
<dbReference type="SUPFAM" id="SSF52540">
    <property type="entry name" value="P-loop containing nucleoside triphosphate hydrolases"/>
    <property type="match status" value="2"/>
</dbReference>
<dbReference type="InterPro" id="IPR003593">
    <property type="entry name" value="AAA+_ATPase"/>
</dbReference>
<evidence type="ECO:0000256" key="5">
    <source>
        <dbReference type="ARBA" id="ARBA00022737"/>
    </source>
</evidence>
<dbReference type="Proteomes" id="UP000549913">
    <property type="component" value="Unassembled WGS sequence"/>
</dbReference>
<comment type="caution">
    <text evidence="12">The sequence shown here is derived from an EMBL/GenBank/DDBJ whole genome shotgun (WGS) entry which is preliminary data.</text>
</comment>
<feature type="transmembrane region" description="Helical" evidence="10">
    <location>
        <begin position="810"/>
        <end position="827"/>
    </location>
</feature>
<dbReference type="GO" id="GO:0005524">
    <property type="term" value="F:ATP binding"/>
    <property type="evidence" value="ECO:0007669"/>
    <property type="project" value="UniProtKB-KW"/>
</dbReference>
<dbReference type="InterPro" id="IPR001851">
    <property type="entry name" value="ABC_transp_permease"/>
</dbReference>
<keyword evidence="7 12" id="KW-0067">ATP-binding</keyword>
<keyword evidence="2" id="KW-0813">Transport</keyword>
<dbReference type="InterPro" id="IPR027417">
    <property type="entry name" value="P-loop_NTPase"/>
</dbReference>
<dbReference type="CDD" id="cd03216">
    <property type="entry name" value="ABC_Carb_Monos_I"/>
    <property type="match status" value="1"/>
</dbReference>
<feature type="transmembrane region" description="Helical" evidence="10">
    <location>
        <begin position="757"/>
        <end position="776"/>
    </location>
</feature>
<dbReference type="SMART" id="SM00382">
    <property type="entry name" value="AAA"/>
    <property type="match status" value="2"/>
</dbReference>
<keyword evidence="3" id="KW-1003">Cell membrane</keyword>
<evidence type="ECO:0000256" key="9">
    <source>
        <dbReference type="ARBA" id="ARBA00023136"/>
    </source>
</evidence>
<dbReference type="PANTHER" id="PTHR43790">
    <property type="entry name" value="CARBOHYDRATE TRANSPORT ATP-BINDING PROTEIN MG119-RELATED"/>
    <property type="match status" value="1"/>
</dbReference>
<keyword evidence="8 10" id="KW-1133">Transmembrane helix</keyword>
<organism evidence="12 13">
    <name type="scientific">Herbiconiux flava</name>
    <dbReference type="NCBI Taxonomy" id="881268"/>
    <lineage>
        <taxon>Bacteria</taxon>
        <taxon>Bacillati</taxon>
        <taxon>Actinomycetota</taxon>
        <taxon>Actinomycetes</taxon>
        <taxon>Micrococcales</taxon>
        <taxon>Microbacteriaceae</taxon>
        <taxon>Herbiconiux</taxon>
    </lineage>
</organism>
<keyword evidence="5" id="KW-0677">Repeat</keyword>
<feature type="transmembrane region" description="Helical" evidence="10">
    <location>
        <begin position="638"/>
        <end position="656"/>
    </location>
</feature>
<name>A0A852SM74_9MICO</name>
<evidence type="ECO:0000256" key="2">
    <source>
        <dbReference type="ARBA" id="ARBA00022448"/>
    </source>
</evidence>
<dbReference type="AlphaFoldDB" id="A0A852SM74"/>
<dbReference type="GO" id="GO:0022857">
    <property type="term" value="F:transmembrane transporter activity"/>
    <property type="evidence" value="ECO:0007669"/>
    <property type="project" value="InterPro"/>
</dbReference>
<accession>A0A852SM74</accession>
<feature type="domain" description="ABC transporter" evidence="11">
    <location>
        <begin position="260"/>
        <end position="498"/>
    </location>
</feature>
<evidence type="ECO:0000256" key="3">
    <source>
        <dbReference type="ARBA" id="ARBA00022475"/>
    </source>
</evidence>
<dbReference type="EMBL" id="JACCBM010000001">
    <property type="protein sequence ID" value="NYD69227.1"/>
    <property type="molecule type" value="Genomic_DNA"/>
</dbReference>
<proteinExistence type="predicted"/>
<dbReference type="GO" id="GO:0005886">
    <property type="term" value="C:plasma membrane"/>
    <property type="evidence" value="ECO:0007669"/>
    <property type="project" value="UniProtKB-SubCell"/>
</dbReference>
<keyword evidence="6" id="KW-0547">Nucleotide-binding</keyword>
<feature type="domain" description="ABC transporter" evidence="11">
    <location>
        <begin position="15"/>
        <end position="248"/>
    </location>
</feature>
<comment type="subcellular location">
    <subcellularLocation>
        <location evidence="1">Cell membrane</location>
        <topology evidence="1">Multi-pass membrane protein</topology>
    </subcellularLocation>
</comment>
<keyword evidence="9 10" id="KW-0472">Membrane</keyword>
<dbReference type="InterPro" id="IPR050107">
    <property type="entry name" value="ABC_carbohydrate_import_ATPase"/>
</dbReference>
<dbReference type="PROSITE" id="PS00211">
    <property type="entry name" value="ABC_TRANSPORTER_1"/>
    <property type="match status" value="1"/>
</dbReference>
<feature type="transmembrane region" description="Helical" evidence="10">
    <location>
        <begin position="525"/>
        <end position="543"/>
    </location>
</feature>
<evidence type="ECO:0000256" key="10">
    <source>
        <dbReference type="SAM" id="Phobius"/>
    </source>
</evidence>
<feature type="transmembrane region" description="Helical" evidence="10">
    <location>
        <begin position="727"/>
        <end position="751"/>
    </location>
</feature>
<evidence type="ECO:0000256" key="8">
    <source>
        <dbReference type="ARBA" id="ARBA00022989"/>
    </source>
</evidence>
<feature type="transmembrane region" description="Helical" evidence="10">
    <location>
        <begin position="606"/>
        <end position="626"/>
    </location>
</feature>
<evidence type="ECO:0000259" key="11">
    <source>
        <dbReference type="PROSITE" id="PS50893"/>
    </source>
</evidence>
<evidence type="ECO:0000256" key="7">
    <source>
        <dbReference type="ARBA" id="ARBA00022840"/>
    </source>
</evidence>
<evidence type="ECO:0000313" key="12">
    <source>
        <dbReference type="EMBL" id="NYD69227.1"/>
    </source>
</evidence>
<feature type="transmembrane region" description="Helical" evidence="10">
    <location>
        <begin position="676"/>
        <end position="697"/>
    </location>
</feature>
<protein>
    <submittedName>
        <fullName evidence="12">Ribose transport system ATP-binding protein</fullName>
    </submittedName>
</protein>
<dbReference type="InterPro" id="IPR003439">
    <property type="entry name" value="ABC_transporter-like_ATP-bd"/>
</dbReference>